<feature type="region of interest" description="Disordered" evidence="1">
    <location>
        <begin position="594"/>
        <end position="626"/>
    </location>
</feature>
<feature type="compositionally biased region" description="Low complexity" evidence="1">
    <location>
        <begin position="542"/>
        <end position="560"/>
    </location>
</feature>
<evidence type="ECO:0000313" key="2">
    <source>
        <dbReference type="EMBL" id="OJT03945.1"/>
    </source>
</evidence>
<feature type="compositionally biased region" description="Gly residues" evidence="1">
    <location>
        <begin position="461"/>
        <end position="471"/>
    </location>
</feature>
<gene>
    <name evidence="2" type="ORF">TRAPUB_5367</name>
</gene>
<feature type="compositionally biased region" description="Basic and acidic residues" evidence="1">
    <location>
        <begin position="617"/>
        <end position="626"/>
    </location>
</feature>
<sequence>MGRPSWANKEQTTWLWSRHAEFVEARTLRARNKGSKKEEDNDNPFFSKTYQAFFDKFGKPPPPADGQAILDEDGNVNVQQIYWWYYNRTHKTQKDAAGGKKFKFASVKSRPLQPYQAYMTLYKENFMPVIADRFSKYRAALPAGEEPQKWWTFCMEQTKKLLDAETAEVKEKVEKERKKRKGEIDWDVIINAEEDEMTAAILKQVFESQQIIDNLPKALRALLIALEKQTGWRGTILVGGPRPETGTLATLCVHHGRTHNLGNTFPMATDSWSSIEAAFDKFIASNYPPGAAEKLHKAYLGHDTGSDTEEEEPLSEKRKEAVLSEGAPTEAAQDGGQPTQTTADIDETNPLSREPGSSTSLPATSSAQPEDGTQSAANAPAKATSSKEPVEDYEERRQQNIRNVQKLLQDTVGPVTLFQKQPKPPRKPRTKPAVTSTTRGTRSKARKESGAVEPHPSGAPGAVGGEGGGEQPGQMKAIQELSATKAGAEPGAPSPPNTGAQPVVSSSGDGHGAAGAGAQPVTMSSGDGPGAAGAGAHPVTMSTSSSGDGLSGASALNSGDGPNGASASNSGDGPGAADPGAQRVVVNVLLGAAQASSSGDGPSTAGAGAQPENGDGDVDRRMGAPRRDMDAVPTCIDKTVDSSSLLPQWMVDALQYFRFVDGGDGWTQLLEEWQAFEAALGYPDGGNRQNWLASKGRPEEIPLWTKNARDYEKLPKIKSVSQFATTWKQWWVALQPSSRTTIYDIWPLPRMEPETAAEWSLIRRGGCNGLFLVIISLAWWVWAARDAGEGVAEALEAVSDVSWVCRTMLNGASSTTANAPTAKRAADSEGSASSNAGGSSKRQRLE</sequence>
<reference evidence="2 3" key="1">
    <citation type="submission" date="2016-10" db="EMBL/GenBank/DDBJ databases">
        <title>Genome sequence of the basidiomycete white-rot fungus Trametes pubescens.</title>
        <authorList>
            <person name="Makela M.R."/>
            <person name="Granchi Z."/>
            <person name="Peng M."/>
            <person name="De Vries R.P."/>
            <person name="Grigoriev I."/>
            <person name="Riley R."/>
            <person name="Hilden K."/>
        </authorList>
    </citation>
    <scope>NUCLEOTIDE SEQUENCE [LARGE SCALE GENOMIC DNA]</scope>
    <source>
        <strain evidence="2 3">FBCC735</strain>
    </source>
</reference>
<protein>
    <submittedName>
        <fullName evidence="2">Uncharacterized protein</fullName>
    </submittedName>
</protein>
<feature type="region of interest" description="Disordered" evidence="1">
    <location>
        <begin position="814"/>
        <end position="846"/>
    </location>
</feature>
<dbReference type="OMA" id="LPRMEPE"/>
<dbReference type="AlphaFoldDB" id="A0A1M2V8S2"/>
<comment type="caution">
    <text evidence="2">The sequence shown here is derived from an EMBL/GenBank/DDBJ whole genome shotgun (WGS) entry which is preliminary data.</text>
</comment>
<evidence type="ECO:0000256" key="1">
    <source>
        <dbReference type="SAM" id="MobiDB-lite"/>
    </source>
</evidence>
<feature type="compositionally biased region" description="Low complexity" evidence="1">
    <location>
        <begin position="828"/>
        <end position="840"/>
    </location>
</feature>
<dbReference type="EMBL" id="MNAD01001572">
    <property type="protein sequence ID" value="OJT03945.1"/>
    <property type="molecule type" value="Genomic_DNA"/>
</dbReference>
<organism evidence="2 3">
    <name type="scientific">Trametes pubescens</name>
    <name type="common">White-rot fungus</name>
    <dbReference type="NCBI Taxonomy" id="154538"/>
    <lineage>
        <taxon>Eukaryota</taxon>
        <taxon>Fungi</taxon>
        <taxon>Dikarya</taxon>
        <taxon>Basidiomycota</taxon>
        <taxon>Agaricomycotina</taxon>
        <taxon>Agaricomycetes</taxon>
        <taxon>Polyporales</taxon>
        <taxon>Polyporaceae</taxon>
        <taxon>Trametes</taxon>
    </lineage>
</organism>
<dbReference type="OrthoDB" id="2803783at2759"/>
<proteinExistence type="predicted"/>
<feature type="compositionally biased region" description="Polar residues" evidence="1">
    <location>
        <begin position="336"/>
        <end position="387"/>
    </location>
</feature>
<feature type="compositionally biased region" description="Basic and acidic residues" evidence="1">
    <location>
        <begin position="388"/>
        <end position="398"/>
    </location>
</feature>
<feature type="region of interest" description="Disordered" evidence="1">
    <location>
        <begin position="302"/>
        <end position="579"/>
    </location>
</feature>
<evidence type="ECO:0000313" key="3">
    <source>
        <dbReference type="Proteomes" id="UP000184267"/>
    </source>
</evidence>
<dbReference type="Proteomes" id="UP000184267">
    <property type="component" value="Unassembled WGS sequence"/>
</dbReference>
<keyword evidence="3" id="KW-1185">Reference proteome</keyword>
<accession>A0A1M2V8S2</accession>
<name>A0A1M2V8S2_TRAPU</name>
<dbReference type="STRING" id="154538.A0A1M2V8S2"/>